<accession>A0ABQ5N251</accession>
<dbReference type="EMBL" id="BRXR01000001">
    <property type="protein sequence ID" value="GLC29241.1"/>
    <property type="molecule type" value="Genomic_DNA"/>
</dbReference>
<keyword evidence="1" id="KW-0812">Transmembrane</keyword>
<dbReference type="Proteomes" id="UP001208567">
    <property type="component" value="Unassembled WGS sequence"/>
</dbReference>
<feature type="transmembrane region" description="Helical" evidence="1">
    <location>
        <begin position="96"/>
        <end position="117"/>
    </location>
</feature>
<gene>
    <name evidence="2" type="ORF">bsdE14_06510</name>
</gene>
<feature type="transmembrane region" description="Helical" evidence="1">
    <location>
        <begin position="69"/>
        <end position="89"/>
    </location>
</feature>
<evidence type="ECO:0000313" key="3">
    <source>
        <dbReference type="Proteomes" id="UP001208567"/>
    </source>
</evidence>
<proteinExistence type="predicted"/>
<sequence length="215" mass="24591">MQLYLIYLVLLLVVLLILYKGIELNVKYAPLKIKYLSIGILLAMTLRYITLVVMLAVKNIKYLYVLKSVYFINLIALPMAAFIILYILARNDKIKISFIFILLPLFLAAYTIMLYKLPCYIVLDANFGYNMYLDRQIIVFGLYIVINTLILFGSILLLDNKYANKPGLILVIVSALITIVEALLMLNGIKLLPSPIISDLIWMLALNYAISRLKK</sequence>
<keyword evidence="1" id="KW-1133">Transmembrane helix</keyword>
<name>A0ABQ5N251_9CLOT</name>
<feature type="transmembrane region" description="Helical" evidence="1">
    <location>
        <begin position="35"/>
        <end position="57"/>
    </location>
</feature>
<feature type="transmembrane region" description="Helical" evidence="1">
    <location>
        <begin position="192"/>
        <end position="210"/>
    </location>
</feature>
<evidence type="ECO:0008006" key="4">
    <source>
        <dbReference type="Google" id="ProtNLM"/>
    </source>
</evidence>
<keyword evidence="1" id="KW-0472">Membrane</keyword>
<dbReference type="RefSeq" id="WP_264848527.1">
    <property type="nucleotide sequence ID" value="NZ_BRXR01000001.1"/>
</dbReference>
<keyword evidence="3" id="KW-1185">Reference proteome</keyword>
<organism evidence="2 3">
    <name type="scientific">Clostridium omnivorum</name>
    <dbReference type="NCBI Taxonomy" id="1604902"/>
    <lineage>
        <taxon>Bacteria</taxon>
        <taxon>Bacillati</taxon>
        <taxon>Bacillota</taxon>
        <taxon>Clostridia</taxon>
        <taxon>Eubacteriales</taxon>
        <taxon>Clostridiaceae</taxon>
        <taxon>Clostridium</taxon>
    </lineage>
</organism>
<comment type="caution">
    <text evidence="2">The sequence shown here is derived from an EMBL/GenBank/DDBJ whole genome shotgun (WGS) entry which is preliminary data.</text>
</comment>
<evidence type="ECO:0000256" key="1">
    <source>
        <dbReference type="SAM" id="Phobius"/>
    </source>
</evidence>
<feature type="transmembrane region" description="Helical" evidence="1">
    <location>
        <begin position="167"/>
        <end position="186"/>
    </location>
</feature>
<protein>
    <recommendedName>
        <fullName evidence="4">Histidine kinase N-terminal 7TM region domain-containing protein</fullName>
    </recommendedName>
</protein>
<evidence type="ECO:0000313" key="2">
    <source>
        <dbReference type="EMBL" id="GLC29241.1"/>
    </source>
</evidence>
<feature type="transmembrane region" description="Helical" evidence="1">
    <location>
        <begin position="137"/>
        <end position="158"/>
    </location>
</feature>
<reference evidence="2 3" key="1">
    <citation type="journal article" date="2024" name="Int. J. Syst. Evol. Microbiol.">
        <title>Clostridium omnivorum sp. nov., isolated from anoxic soil under the treatment of reductive soil disinfestation.</title>
        <authorList>
            <person name="Ueki A."/>
            <person name="Tonouchi A."/>
            <person name="Kaku N."/>
            <person name="Honma S."/>
            <person name="Ueki K."/>
        </authorList>
    </citation>
    <scope>NUCLEOTIDE SEQUENCE [LARGE SCALE GENOMIC DNA]</scope>
    <source>
        <strain evidence="2 3">E14</strain>
    </source>
</reference>
<feature type="transmembrane region" description="Helical" evidence="1">
    <location>
        <begin position="6"/>
        <end position="23"/>
    </location>
</feature>